<protein>
    <submittedName>
        <fullName evidence="2">Uncharacterized protein</fullName>
    </submittedName>
</protein>
<keyword evidence="1" id="KW-1133">Transmembrane helix</keyword>
<keyword evidence="1" id="KW-0812">Transmembrane</keyword>
<evidence type="ECO:0000313" key="3">
    <source>
        <dbReference type="Proteomes" id="UP000748752"/>
    </source>
</evidence>
<sequence length="110" mass="10942">MAALMLQAPAGADAALANLLHAMVGIKALVFAAATALVLLRLRAPATAASLAGYGAGLGLSAGALVWLWGLSGLLVGSALFYGGLVLTYLTAGRDRLLAAAVKRKRPGSA</sequence>
<name>A0ABS1CDN4_9GAMM</name>
<accession>A0ABS1CDN4</accession>
<keyword evidence="3" id="KW-1185">Reference proteome</keyword>
<dbReference type="Proteomes" id="UP000748752">
    <property type="component" value="Unassembled WGS sequence"/>
</dbReference>
<evidence type="ECO:0000313" key="2">
    <source>
        <dbReference type="EMBL" id="MBK1630016.1"/>
    </source>
</evidence>
<evidence type="ECO:0000256" key="1">
    <source>
        <dbReference type="SAM" id="Phobius"/>
    </source>
</evidence>
<organism evidence="2 3">
    <name type="scientific">Thiohalocapsa halophila</name>
    <dbReference type="NCBI Taxonomy" id="69359"/>
    <lineage>
        <taxon>Bacteria</taxon>
        <taxon>Pseudomonadati</taxon>
        <taxon>Pseudomonadota</taxon>
        <taxon>Gammaproteobacteria</taxon>
        <taxon>Chromatiales</taxon>
        <taxon>Chromatiaceae</taxon>
        <taxon>Thiohalocapsa</taxon>
    </lineage>
</organism>
<feature type="transmembrane region" description="Helical" evidence="1">
    <location>
        <begin position="75"/>
        <end position="92"/>
    </location>
</feature>
<feature type="transmembrane region" description="Helical" evidence="1">
    <location>
        <begin position="51"/>
        <end position="69"/>
    </location>
</feature>
<feature type="transmembrane region" description="Helical" evidence="1">
    <location>
        <begin position="20"/>
        <end position="39"/>
    </location>
</feature>
<reference evidence="2 3" key="1">
    <citation type="journal article" date="2020" name="Microorganisms">
        <title>Osmotic Adaptation and Compatible Solute Biosynthesis of Phototrophic Bacteria as Revealed from Genome Analyses.</title>
        <authorList>
            <person name="Imhoff J.F."/>
            <person name="Rahn T."/>
            <person name="Kunzel S."/>
            <person name="Keller A."/>
            <person name="Neulinger S.C."/>
        </authorList>
    </citation>
    <scope>NUCLEOTIDE SEQUENCE [LARGE SCALE GENOMIC DNA]</scope>
    <source>
        <strain evidence="2 3">DSM 6210</strain>
    </source>
</reference>
<proteinExistence type="predicted"/>
<dbReference type="EMBL" id="NRRV01000007">
    <property type="protein sequence ID" value="MBK1630016.1"/>
    <property type="molecule type" value="Genomic_DNA"/>
</dbReference>
<comment type="caution">
    <text evidence="2">The sequence shown here is derived from an EMBL/GenBank/DDBJ whole genome shotgun (WGS) entry which is preliminary data.</text>
</comment>
<keyword evidence="1" id="KW-0472">Membrane</keyword>
<gene>
    <name evidence="2" type="ORF">CKO31_04530</name>
</gene>